<reference evidence="1 2" key="1">
    <citation type="submission" date="2016-06" db="EMBL/GenBank/DDBJ databases">
        <title>Acetobacter pasteurianus NBRC 3188 whole genome sequencing project.</title>
        <authorList>
            <person name="Matsutani M."/>
            <person name="Shiwa Y."/>
            <person name="Okamoto-Kainuma A."/>
            <person name="Ishikawa M."/>
            <person name="Koizumi Y."/>
            <person name="Yoshikawa H."/>
            <person name="Yakushi T."/>
            <person name="Matsushita K."/>
        </authorList>
    </citation>
    <scope>NUCLEOTIDE SEQUENCE [LARGE SCALE GENOMIC DNA]</scope>
    <source>
        <strain evidence="1 2">NBRC 3188</strain>
    </source>
</reference>
<dbReference type="RefSeq" id="WP_124296540.1">
    <property type="nucleotide sequence ID" value="NZ_BDES01000079.1"/>
</dbReference>
<gene>
    <name evidence="1" type="ORF">NBRC3188_2939</name>
</gene>
<dbReference type="SUPFAM" id="SSF52058">
    <property type="entry name" value="L domain-like"/>
    <property type="match status" value="1"/>
</dbReference>
<evidence type="ECO:0000313" key="1">
    <source>
        <dbReference type="EMBL" id="GCD54242.1"/>
    </source>
</evidence>
<dbReference type="EMBL" id="BDES01000079">
    <property type="protein sequence ID" value="GCD54242.1"/>
    <property type="molecule type" value="Genomic_DNA"/>
</dbReference>
<dbReference type="AlphaFoldDB" id="A0A401WXZ4"/>
<protein>
    <submittedName>
        <fullName evidence="1">Uncharacterized protein</fullName>
    </submittedName>
</protein>
<dbReference type="InterPro" id="IPR032675">
    <property type="entry name" value="LRR_dom_sf"/>
</dbReference>
<evidence type="ECO:0000313" key="2">
    <source>
        <dbReference type="Proteomes" id="UP000287300"/>
    </source>
</evidence>
<dbReference type="Proteomes" id="UP000287300">
    <property type="component" value="Unassembled WGS sequence"/>
</dbReference>
<proteinExistence type="predicted"/>
<dbReference type="Gene3D" id="3.80.10.10">
    <property type="entry name" value="Ribonuclease Inhibitor"/>
    <property type="match status" value="1"/>
</dbReference>
<name>A0A401WXZ4_ACEPA</name>
<comment type="caution">
    <text evidence="1">The sequence shown here is derived from an EMBL/GenBank/DDBJ whole genome shotgun (WGS) entry which is preliminary data.</text>
</comment>
<sequence>MFSKSKSPKVAQIGKDIKPNIYEEPNHYDGLTDYSGAQIDSLPDKFMTRGALDLCGCSNLKELPSGLNIGSWLDASWTGITSIPDDAKIRSDIICRGCDRLISLPTDFKVGGSLDLTGCENLTKTPNNMVIEGNLEMTGCVKLAFIGRCLRVGCSINLSDCKSLKHLPKDIYLGNNLILRGCEKLEEIPEHLCVNGDLDLTDCISIKYLPDSITVGGVILLSGCEGISLSRELYQGMKGRFILPNSFSLY</sequence>
<organism evidence="1 2">
    <name type="scientific">Acetobacter pasteurianus NBRC 3188</name>
    <dbReference type="NCBI Taxonomy" id="1226663"/>
    <lineage>
        <taxon>Bacteria</taxon>
        <taxon>Pseudomonadati</taxon>
        <taxon>Pseudomonadota</taxon>
        <taxon>Alphaproteobacteria</taxon>
        <taxon>Acetobacterales</taxon>
        <taxon>Acetobacteraceae</taxon>
        <taxon>Acetobacter</taxon>
    </lineage>
</organism>
<accession>A0A401WXZ4</accession>